<keyword evidence="2" id="KW-1185">Reference proteome</keyword>
<protein>
    <submittedName>
        <fullName evidence="1">Uncharacterized protein</fullName>
    </submittedName>
</protein>
<dbReference type="RefSeq" id="WP_233055137.1">
    <property type="nucleotide sequence ID" value="NZ_JAIMJA010000050.1"/>
</dbReference>
<reference evidence="1 2" key="1">
    <citation type="journal article" date="2022" name="Environ. Microbiol. Rep.">
        <title>Eco-phylogenetic analyses reveal divergent evolution of vitamin B12 metabolism in the marine bacterial family 'Psychromonadaceae'.</title>
        <authorList>
            <person name="Jin X."/>
            <person name="Yang Y."/>
            <person name="Cao H."/>
            <person name="Gao B."/>
            <person name="Zhao Z."/>
        </authorList>
    </citation>
    <scope>NUCLEOTIDE SEQUENCE [LARGE SCALE GENOMIC DNA]</scope>
    <source>
        <strain evidence="1 2">MKS20</strain>
    </source>
</reference>
<evidence type="ECO:0000313" key="2">
    <source>
        <dbReference type="Proteomes" id="UP001201273"/>
    </source>
</evidence>
<dbReference type="Proteomes" id="UP001201273">
    <property type="component" value="Unassembled WGS sequence"/>
</dbReference>
<accession>A0ABS8WIB5</accession>
<comment type="caution">
    <text evidence="1">The sequence shown here is derived from an EMBL/GenBank/DDBJ whole genome shotgun (WGS) entry which is preliminary data.</text>
</comment>
<organism evidence="1 2">
    <name type="scientific">Motilimonas cestriensis</name>
    <dbReference type="NCBI Taxonomy" id="2742685"/>
    <lineage>
        <taxon>Bacteria</taxon>
        <taxon>Pseudomonadati</taxon>
        <taxon>Pseudomonadota</taxon>
        <taxon>Gammaproteobacteria</taxon>
        <taxon>Alteromonadales</taxon>
        <taxon>Alteromonadales genera incertae sedis</taxon>
        <taxon>Motilimonas</taxon>
    </lineage>
</organism>
<evidence type="ECO:0000313" key="1">
    <source>
        <dbReference type="EMBL" id="MCE2597401.1"/>
    </source>
</evidence>
<gene>
    <name evidence="1" type="ORF">K6Y31_21770</name>
</gene>
<proteinExistence type="predicted"/>
<sequence>MLSAEHEEEFEKIKGLPLEDLLKGALDGFVSNKTKTSTDKVLEWQRQIKEMDHNYVSPIYANLASYF</sequence>
<dbReference type="EMBL" id="JAIMJA010000050">
    <property type="protein sequence ID" value="MCE2597401.1"/>
    <property type="molecule type" value="Genomic_DNA"/>
</dbReference>
<name>A0ABS8WIB5_9GAMM</name>